<evidence type="ECO:0000313" key="1">
    <source>
        <dbReference type="EMBL" id="MBB5337835.1"/>
    </source>
</evidence>
<name>A0ACC5NTN5_9BACT</name>
<gene>
    <name evidence="1" type="ORF">HDF13_000168</name>
</gene>
<evidence type="ECO:0000313" key="2">
    <source>
        <dbReference type="Proteomes" id="UP000569005"/>
    </source>
</evidence>
<accession>A0ACC5NTN5</accession>
<protein>
    <submittedName>
        <fullName evidence="1">Uncharacterized protein</fullName>
    </submittedName>
</protein>
<proteinExistence type="predicted"/>
<dbReference type="Proteomes" id="UP000569005">
    <property type="component" value="Unassembled WGS sequence"/>
</dbReference>
<sequence length="1354" mass="151483">MNKTQGITASAIVAAGLLMRTAGPVPKTPVLTGASASHVAGSETRSINNEGPWLASCQYWEPARRSVRESQDRSPTISISIQEKGTRIASRVIGSSESESSDCPVAKTDRYTRWGIPPASDSLQPKLSAVIAAVPDPAHTHLALEFDRDIDALVQAAGDNGYVPSYYWLPWRVRAGTYPAEELISREGLKHDATRERQPGLIVFKRVPERPDEPGYPRSSFSRVIYMFLVGDTPTLGMDGSQLKNAFQYETDLYNIDKKTTFSMKAVDELAIIGPDSSGSAASLREAIEAASTDAKSIVRKLEVNIAGSTSTDLANDLLNRRSRPSYHSLPGVNYISFGENSRLEINQLLSRISCSGYHLERVALLWEDSTVYGESGALDKRLQSNLESKSDPSCMQLNNSTNGTPVIIRFPREISLLRNAHTDSDEQQDAQSKSAPSPFLHLSLRDPGADDSVPQFSPEHMPLSQEAQLMAIGRQLLRNRTQFIVINASNVLDRLFLAQFLHRACPDARLIFLGGDLLLERETENAPFIGTITLSPYSLMSLTSSSSQRRGPVRAFADSETEAYFNAASYTLWDGADNEASFLHLANYSNPFQPLSSKHASLWATAIGTDGYYPLGIVDDCASNLPRFLPTIESAKPSYTDPKPCVEQDRNASHPSASARDGIFRRLAQLVSFSDPRYQRKPYRYPAQSWQVLCVLIGLLCILHAFAISFPNYWSPMTRDLAIAEGDQRHRRSMYIYIGTTMLFCMAFVTAYPVFPSFRFLHPNWHTVFYSAWALGAGFAALIATWRKTHSYLGWQNMTEKVKAEKHWVERNRIRLDENAVFLFNVAATFALILIPGVWVWICQTEVVNGTHSYVGPFFSYRCLHPGSGVSPLVPVLLILCGWYLWSVFQALRLRFSDGNRPRLPGRVAGRGPWQLFVSDADISRCCGVPDSCLTSNITCLLITREALRRCFPSTKWWPTLCLVGVYLSMFCAFIFGLKLESFDRFLWQPGFGPTEYEFLTSALAFPLIVIAVAGWLRVILIWGSLKRGLLEPLEQFPIRYAFTRLKGVGWMNMMRKGGLLEHWRDMARSTESMRQMVNDPELLNGFYPGHEDEKEKVQKVQKELDAWIANILSAIGEKRADSPARLQTSDRVGLQCMRQIEGCYAAFGEALLAGILIPYWEGTRIGLVEREDFGELPIKAQSLPKDEGVSRSQTSLQLLASSVADEPMYIRVAEEFLAIRYVSLIRAVLVNLRYLLIFVSAVFVLTVVAWNSYPFEPRQWIDEAFTGLLALLGTGIVCVFAQMHRNPILSRITDTNANELGIDFYLRVVTSAQYRFSHGWPISSRTWVAVCTSSFSQALALSSRCFQMRAFL</sequence>
<comment type="caution">
    <text evidence="1">The sequence shown here is derived from an EMBL/GenBank/DDBJ whole genome shotgun (WGS) entry which is preliminary data.</text>
</comment>
<organism evidence="1 2">
    <name type="scientific">Tunturiibacter gelidiferens</name>
    <dbReference type="NCBI Taxonomy" id="3069689"/>
    <lineage>
        <taxon>Bacteria</taxon>
        <taxon>Pseudomonadati</taxon>
        <taxon>Acidobacteriota</taxon>
        <taxon>Terriglobia</taxon>
        <taxon>Terriglobales</taxon>
        <taxon>Acidobacteriaceae</taxon>
        <taxon>Tunturiibacter</taxon>
    </lineage>
</organism>
<dbReference type="EMBL" id="JACHEA010000001">
    <property type="protein sequence ID" value="MBB5337835.1"/>
    <property type="molecule type" value="Genomic_DNA"/>
</dbReference>
<reference evidence="1" key="1">
    <citation type="submission" date="2020-08" db="EMBL/GenBank/DDBJ databases">
        <title>Genomic Encyclopedia of Type Strains, Phase IV (KMG-V): Genome sequencing to study the core and pangenomes of soil and plant-associated prokaryotes.</title>
        <authorList>
            <person name="Whitman W."/>
        </authorList>
    </citation>
    <scope>NUCLEOTIDE SEQUENCE</scope>
    <source>
        <strain evidence="1">M8UP15</strain>
    </source>
</reference>
<keyword evidence="2" id="KW-1185">Reference proteome</keyword>